<evidence type="ECO:0000313" key="2">
    <source>
        <dbReference type="Proteomes" id="UP000887578"/>
    </source>
</evidence>
<dbReference type="SUPFAM" id="SSF53474">
    <property type="entry name" value="alpha/beta-Hydrolases"/>
    <property type="match status" value="2"/>
</dbReference>
<proteinExistence type="inferred from homology"/>
<dbReference type="InterPro" id="IPR033124">
    <property type="entry name" value="Ser_caboxypep_his_AS"/>
</dbReference>
<dbReference type="AlphaFoldDB" id="A0A914Q1D4"/>
<dbReference type="Pfam" id="PF00450">
    <property type="entry name" value="Peptidase_S10"/>
    <property type="match status" value="2"/>
</dbReference>
<dbReference type="InterPro" id="IPR001563">
    <property type="entry name" value="Peptidase_S10"/>
</dbReference>
<dbReference type="InterPro" id="IPR029058">
    <property type="entry name" value="AB_hydrolase_fold"/>
</dbReference>
<dbReference type="PROSITE" id="PS00560">
    <property type="entry name" value="CARBOXYPEPT_SER_HIS"/>
    <property type="match status" value="1"/>
</dbReference>
<evidence type="ECO:0000313" key="3">
    <source>
        <dbReference type="WBParaSite" id="PDA_v2.g20957.t1"/>
    </source>
</evidence>
<sequence length="453" mass="51786">MKISACCPGNTTQIPGYLTPCDFTQYITLDFAGNAHGIQSDNATIYNCGQLVEQYGYQNVWGTLNDVYNTYQDCYNPPYNNTGLKKEVVKRRGKRSADISSKPGQLLANKFNFVDMAKLLTKDSTDPFKGVYCYQDDASVAYLRRQDVREALHVNIPGLPEWTDCNDNINENYHQLHHDTTPVFDSILASNWPLRMLIYNGDADMACQFKGDEWFIERLAYNYEMMPVQARKPWYYKYVDNTGFNWDPRVAGFQKKFRGRYVHIDLLTVKGGGHLVPLDRPAPTLQMIYNFINNIDYDTALPYYLIKPVDPFPNATVAPIPYNNETYRQAAKVYDLPGLTFNPTFDSYSGYLNGSKQGSYIHYWFVESQNNPSQDPVVFWFTGDIGCSSIAGMLSEMGPFRPNPDGQTLYENVFSWNKQASMIFLEVPRGVGFSYQDWGDDQDATFPDDQVCL</sequence>
<dbReference type="Gene3D" id="3.40.50.1820">
    <property type="entry name" value="alpha/beta hydrolase"/>
    <property type="match status" value="2"/>
</dbReference>
<evidence type="ECO:0000256" key="1">
    <source>
        <dbReference type="ARBA" id="ARBA00009431"/>
    </source>
</evidence>
<accession>A0A914Q1D4</accession>
<dbReference type="GO" id="GO:0004185">
    <property type="term" value="F:serine-type carboxypeptidase activity"/>
    <property type="evidence" value="ECO:0007669"/>
    <property type="project" value="InterPro"/>
</dbReference>
<dbReference type="WBParaSite" id="PDA_v2.g20957.t1">
    <property type="protein sequence ID" value="PDA_v2.g20957.t1"/>
    <property type="gene ID" value="PDA_v2.g20957"/>
</dbReference>
<reference evidence="3" key="1">
    <citation type="submission" date="2022-11" db="UniProtKB">
        <authorList>
            <consortium name="WormBaseParasite"/>
        </authorList>
    </citation>
    <scope>IDENTIFICATION</scope>
</reference>
<name>A0A914Q1D4_9BILA</name>
<dbReference type="PANTHER" id="PTHR11802">
    <property type="entry name" value="SERINE PROTEASE FAMILY S10 SERINE CARBOXYPEPTIDASE"/>
    <property type="match status" value="1"/>
</dbReference>
<dbReference type="PANTHER" id="PTHR11802:SF480">
    <property type="entry name" value="CARBOXYPEPTIDASE"/>
    <property type="match status" value="1"/>
</dbReference>
<comment type="similarity">
    <text evidence="1">Belongs to the peptidase S10 family.</text>
</comment>
<keyword evidence="2" id="KW-1185">Reference proteome</keyword>
<organism evidence="2 3">
    <name type="scientific">Panagrolaimus davidi</name>
    <dbReference type="NCBI Taxonomy" id="227884"/>
    <lineage>
        <taxon>Eukaryota</taxon>
        <taxon>Metazoa</taxon>
        <taxon>Ecdysozoa</taxon>
        <taxon>Nematoda</taxon>
        <taxon>Chromadorea</taxon>
        <taxon>Rhabditida</taxon>
        <taxon>Tylenchina</taxon>
        <taxon>Panagrolaimomorpha</taxon>
        <taxon>Panagrolaimoidea</taxon>
        <taxon>Panagrolaimidae</taxon>
        <taxon>Panagrolaimus</taxon>
    </lineage>
</organism>
<protein>
    <submittedName>
        <fullName evidence="3">Serine carboxypeptidase</fullName>
    </submittedName>
</protein>
<dbReference type="Proteomes" id="UP000887578">
    <property type="component" value="Unplaced"/>
</dbReference>
<dbReference type="GO" id="GO:0006508">
    <property type="term" value="P:proteolysis"/>
    <property type="evidence" value="ECO:0007669"/>
    <property type="project" value="InterPro"/>
</dbReference>